<evidence type="ECO:0000313" key="3">
    <source>
        <dbReference type="Proteomes" id="UP000039865"/>
    </source>
</evidence>
<accession>A0A078AAJ2</accession>
<evidence type="ECO:0000256" key="1">
    <source>
        <dbReference type="SAM" id="MobiDB-lite"/>
    </source>
</evidence>
<keyword evidence="3" id="KW-1185">Reference proteome</keyword>
<name>A0A078AAJ2_STYLE</name>
<sequence length="308" mass="35444">MFKCCIKSTASPRKDSKARSKSRKSNKVSPKPSSSELNLSNPRKRRVDPKTVIQNHFNIVINKVQDIQVQTPADEETNLTNTQDIKNPSQQVSSFQPTVNNMMKQIIETYQIPANMRQNNQSNIDKLLGPKNVVFRIMKRKEYRLNRKNHKGSIDKDEINNLIDELMNMDDQQVVQRLNNINSRKLSSTILDELSEPQQVIQSPQIKSERPVLAKVKSKFQSMDIKRDLTPRFHADIIQTQQLNMNKPLTQMSSPNVLELLSPTLYPQSRDTLTPSTLCQSPNDTIDVKRQPKNQEFQLKMQGLQLPN</sequence>
<dbReference type="EMBL" id="CCKQ01007868">
    <property type="protein sequence ID" value="CDW79295.1"/>
    <property type="molecule type" value="Genomic_DNA"/>
</dbReference>
<dbReference type="AlphaFoldDB" id="A0A078AAJ2"/>
<protein>
    <submittedName>
        <fullName evidence="2">Uncharacterized protein</fullName>
    </submittedName>
</protein>
<reference evidence="2 3" key="1">
    <citation type="submission" date="2014-06" db="EMBL/GenBank/DDBJ databases">
        <authorList>
            <person name="Swart Estienne"/>
        </authorList>
    </citation>
    <scope>NUCLEOTIDE SEQUENCE [LARGE SCALE GENOMIC DNA]</scope>
    <source>
        <strain evidence="2 3">130c</strain>
    </source>
</reference>
<proteinExistence type="predicted"/>
<organism evidence="2 3">
    <name type="scientific">Stylonychia lemnae</name>
    <name type="common">Ciliate</name>
    <dbReference type="NCBI Taxonomy" id="5949"/>
    <lineage>
        <taxon>Eukaryota</taxon>
        <taxon>Sar</taxon>
        <taxon>Alveolata</taxon>
        <taxon>Ciliophora</taxon>
        <taxon>Intramacronucleata</taxon>
        <taxon>Spirotrichea</taxon>
        <taxon>Stichotrichia</taxon>
        <taxon>Sporadotrichida</taxon>
        <taxon>Oxytrichidae</taxon>
        <taxon>Stylonychinae</taxon>
        <taxon>Stylonychia</taxon>
    </lineage>
</organism>
<evidence type="ECO:0000313" key="2">
    <source>
        <dbReference type="EMBL" id="CDW79295.1"/>
    </source>
</evidence>
<dbReference type="InParanoid" id="A0A078AAJ2"/>
<gene>
    <name evidence="2" type="primary">Contig13886.g14823</name>
    <name evidence="2" type="ORF">STYLEM_8281</name>
</gene>
<feature type="region of interest" description="Disordered" evidence="1">
    <location>
        <begin position="1"/>
        <end position="50"/>
    </location>
</feature>
<dbReference type="Proteomes" id="UP000039865">
    <property type="component" value="Unassembled WGS sequence"/>
</dbReference>